<protein>
    <submittedName>
        <fullName evidence="1">Uncharacterized protein</fullName>
    </submittedName>
</protein>
<sequence length="25" mass="2855">MVLDMDLLKLVYSSGEIHLTLIFGF</sequence>
<evidence type="ECO:0000313" key="1">
    <source>
        <dbReference type="EMBL" id="SVB44748.1"/>
    </source>
</evidence>
<gene>
    <name evidence="1" type="ORF">METZ01_LOCUS197602</name>
</gene>
<dbReference type="EMBL" id="UINC01042303">
    <property type="protein sequence ID" value="SVB44748.1"/>
    <property type="molecule type" value="Genomic_DNA"/>
</dbReference>
<reference evidence="1" key="1">
    <citation type="submission" date="2018-05" db="EMBL/GenBank/DDBJ databases">
        <authorList>
            <person name="Lanie J.A."/>
            <person name="Ng W.-L."/>
            <person name="Kazmierczak K.M."/>
            <person name="Andrzejewski T.M."/>
            <person name="Davidsen T.M."/>
            <person name="Wayne K.J."/>
            <person name="Tettelin H."/>
            <person name="Glass J.I."/>
            <person name="Rusch D."/>
            <person name="Podicherti R."/>
            <person name="Tsui H.-C.T."/>
            <person name="Winkler M.E."/>
        </authorList>
    </citation>
    <scope>NUCLEOTIDE SEQUENCE</scope>
</reference>
<dbReference type="AlphaFoldDB" id="A0A382E275"/>
<proteinExistence type="predicted"/>
<organism evidence="1">
    <name type="scientific">marine metagenome</name>
    <dbReference type="NCBI Taxonomy" id="408172"/>
    <lineage>
        <taxon>unclassified sequences</taxon>
        <taxon>metagenomes</taxon>
        <taxon>ecological metagenomes</taxon>
    </lineage>
</organism>
<accession>A0A382E275</accession>
<name>A0A382E275_9ZZZZ</name>